<keyword evidence="7" id="KW-1185">Reference proteome</keyword>
<dbReference type="FunFam" id="2.30.42.10:FF:000107">
    <property type="entry name" value="26S proteasome non-ATPase regulatory subunit 9"/>
    <property type="match status" value="1"/>
</dbReference>
<gene>
    <name evidence="6" type="ORF">BV898_10197</name>
</gene>
<dbReference type="GO" id="GO:0005634">
    <property type="term" value="C:nucleus"/>
    <property type="evidence" value="ECO:0007669"/>
    <property type="project" value="TreeGrafter"/>
</dbReference>
<keyword evidence="2" id="KW-0143">Chaperone</keyword>
<dbReference type="GO" id="GO:0070682">
    <property type="term" value="P:proteasome regulatory particle assembly"/>
    <property type="evidence" value="ECO:0007669"/>
    <property type="project" value="InterPro"/>
</dbReference>
<accession>A0A1W0WK64</accession>
<feature type="compositionally biased region" description="Polar residues" evidence="4">
    <location>
        <begin position="132"/>
        <end position="142"/>
    </location>
</feature>
<organism evidence="6 7">
    <name type="scientific">Hypsibius exemplaris</name>
    <name type="common">Freshwater tardigrade</name>
    <dbReference type="NCBI Taxonomy" id="2072580"/>
    <lineage>
        <taxon>Eukaryota</taxon>
        <taxon>Metazoa</taxon>
        <taxon>Ecdysozoa</taxon>
        <taxon>Tardigrada</taxon>
        <taxon>Eutardigrada</taxon>
        <taxon>Parachela</taxon>
        <taxon>Hypsibioidea</taxon>
        <taxon>Hypsibiidae</taxon>
        <taxon>Hypsibius</taxon>
    </lineage>
</organism>
<keyword evidence="3" id="KW-0175">Coiled coil</keyword>
<proteinExistence type="inferred from homology"/>
<dbReference type="GO" id="GO:0000502">
    <property type="term" value="C:proteasome complex"/>
    <property type="evidence" value="ECO:0007669"/>
    <property type="project" value="UniProtKB-KW"/>
</dbReference>
<dbReference type="InterPro" id="IPR035269">
    <property type="entry name" value="PSMD9"/>
</dbReference>
<feature type="coiled-coil region" evidence="3">
    <location>
        <begin position="155"/>
        <end position="182"/>
    </location>
</feature>
<evidence type="ECO:0000256" key="2">
    <source>
        <dbReference type="ARBA" id="ARBA00023186"/>
    </source>
</evidence>
<feature type="region of interest" description="Disordered" evidence="4">
    <location>
        <begin position="1"/>
        <end position="43"/>
    </location>
</feature>
<reference evidence="7" key="1">
    <citation type="submission" date="2017-01" db="EMBL/GenBank/DDBJ databases">
        <title>Comparative genomics of anhydrobiosis in the tardigrade Hypsibius dujardini.</title>
        <authorList>
            <person name="Yoshida Y."/>
            <person name="Koutsovoulos G."/>
            <person name="Laetsch D."/>
            <person name="Stevens L."/>
            <person name="Kumar S."/>
            <person name="Horikawa D."/>
            <person name="Ishino K."/>
            <person name="Komine S."/>
            <person name="Tomita M."/>
            <person name="Blaxter M."/>
            <person name="Arakawa K."/>
        </authorList>
    </citation>
    <scope>NUCLEOTIDE SEQUENCE [LARGE SCALE GENOMIC DNA]</scope>
    <source>
        <strain evidence="7">Z151</strain>
    </source>
</reference>
<protein>
    <submittedName>
        <fullName evidence="6">26S proteasome non-ATPase regulatory subunit 9</fullName>
    </submittedName>
</protein>
<sequence>MFASRVQHPRTAPAYNTRAQHPRTAPAHSTRAQHPRTAPAHSTRFGTIQFEAHFLRLPDLKSYDFQRALFASTFTNGKFSPASPYSAFPFMPSDRKRFRGSENAAGYLGSDNSNDPFDMAEIYPGDGPGVSNPHSSRTTSGSGEPIQANLTRADVMALIRRKEEIEGQVKALQELLISQENVGMDGPLLDAEGFPRVDIDVYSVRHARHSIICLNNDHMALMKEIEEGLNNLHSQTRGDFMDLDAAGAVDVAETVSLHPFAKIQFVLPDSPAAAAGLMKDDLITVFGSATEGNFRSLTDISVIVGNSENRSIPVQIIRSGVHKAINLVPQKWSGKGLLGCSFLEERKISF</sequence>
<dbReference type="PANTHER" id="PTHR12651">
    <property type="entry name" value="26S PROTEASOME NON-ATPASE REGULATORY SUBUNIT 9"/>
    <property type="match status" value="1"/>
</dbReference>
<feature type="domain" description="Nas2 N-terminal" evidence="5">
    <location>
        <begin position="156"/>
        <end position="234"/>
    </location>
</feature>
<dbReference type="OrthoDB" id="72325at2759"/>
<evidence type="ECO:0000256" key="1">
    <source>
        <dbReference type="ARBA" id="ARBA00005256"/>
    </source>
</evidence>
<dbReference type="EMBL" id="MTYJ01000086">
    <property type="protein sequence ID" value="OQV15608.1"/>
    <property type="molecule type" value="Genomic_DNA"/>
</dbReference>
<keyword evidence="6" id="KW-0647">Proteasome</keyword>
<dbReference type="Gene3D" id="2.30.42.10">
    <property type="match status" value="1"/>
</dbReference>
<name>A0A1W0WK64_HYPEX</name>
<dbReference type="SUPFAM" id="SSF50156">
    <property type="entry name" value="PDZ domain-like"/>
    <property type="match status" value="1"/>
</dbReference>
<dbReference type="GO" id="GO:0005737">
    <property type="term" value="C:cytoplasm"/>
    <property type="evidence" value="ECO:0007669"/>
    <property type="project" value="TreeGrafter"/>
</dbReference>
<evidence type="ECO:0000259" key="5">
    <source>
        <dbReference type="Pfam" id="PF18265"/>
    </source>
</evidence>
<evidence type="ECO:0000256" key="4">
    <source>
        <dbReference type="SAM" id="MobiDB-lite"/>
    </source>
</evidence>
<dbReference type="Pfam" id="PF18265">
    <property type="entry name" value="Nas2_N"/>
    <property type="match status" value="1"/>
</dbReference>
<dbReference type="AlphaFoldDB" id="A0A1W0WK64"/>
<comment type="similarity">
    <text evidence="1">Belongs to the proteasome subunit p27 family.</text>
</comment>
<feature type="region of interest" description="Disordered" evidence="4">
    <location>
        <begin position="103"/>
        <end position="145"/>
    </location>
</feature>
<dbReference type="Gene3D" id="6.10.140.1710">
    <property type="match status" value="1"/>
</dbReference>
<dbReference type="InterPro" id="IPR040815">
    <property type="entry name" value="Nas2_N"/>
</dbReference>
<dbReference type="InterPro" id="IPR036034">
    <property type="entry name" value="PDZ_sf"/>
</dbReference>
<dbReference type="PANTHER" id="PTHR12651:SF1">
    <property type="entry name" value="26S PROTEASOME NON-ATPASE REGULATORY SUBUNIT 9"/>
    <property type="match status" value="1"/>
</dbReference>
<evidence type="ECO:0000313" key="7">
    <source>
        <dbReference type="Proteomes" id="UP000192578"/>
    </source>
</evidence>
<comment type="caution">
    <text evidence="6">The sequence shown here is derived from an EMBL/GenBank/DDBJ whole genome shotgun (WGS) entry which is preliminary data.</text>
</comment>
<evidence type="ECO:0000313" key="6">
    <source>
        <dbReference type="EMBL" id="OQV15608.1"/>
    </source>
</evidence>
<evidence type="ECO:0000256" key="3">
    <source>
        <dbReference type="SAM" id="Coils"/>
    </source>
</evidence>
<dbReference type="Proteomes" id="UP000192578">
    <property type="component" value="Unassembled WGS sequence"/>
</dbReference>